<dbReference type="EMBL" id="CYZE01000008">
    <property type="protein sequence ID" value="CUO58617.1"/>
    <property type="molecule type" value="Genomic_DNA"/>
</dbReference>
<dbReference type="AlphaFoldDB" id="A0A174GAH3"/>
<dbReference type="Pfam" id="PF01261">
    <property type="entry name" value="AP_endonuc_2"/>
    <property type="match status" value="1"/>
</dbReference>
<feature type="domain" description="Xylose isomerase-like TIM barrel" evidence="1">
    <location>
        <begin position="26"/>
        <end position="245"/>
    </location>
</feature>
<proteinExistence type="predicted"/>
<name>A0A174GAH3_9FIRM</name>
<dbReference type="InterPro" id="IPR036237">
    <property type="entry name" value="Xyl_isomerase-like_sf"/>
</dbReference>
<evidence type="ECO:0000313" key="2">
    <source>
        <dbReference type="EMBL" id="CUO58617.1"/>
    </source>
</evidence>
<protein>
    <submittedName>
        <fullName evidence="2">Xylose isomerase domain-containing protein TIM barrel</fullName>
    </submittedName>
</protein>
<evidence type="ECO:0000313" key="3">
    <source>
        <dbReference type="Proteomes" id="UP000095651"/>
    </source>
</evidence>
<dbReference type="PANTHER" id="PTHR12110">
    <property type="entry name" value="HYDROXYPYRUVATE ISOMERASE"/>
    <property type="match status" value="1"/>
</dbReference>
<dbReference type="GO" id="GO:0016853">
    <property type="term" value="F:isomerase activity"/>
    <property type="evidence" value="ECO:0007669"/>
    <property type="project" value="UniProtKB-KW"/>
</dbReference>
<dbReference type="RefSeq" id="WP_055656798.1">
    <property type="nucleotide sequence ID" value="NZ_CABIXC010000008.1"/>
</dbReference>
<reference evidence="2 3" key="1">
    <citation type="submission" date="2015-09" db="EMBL/GenBank/DDBJ databases">
        <authorList>
            <consortium name="Pathogen Informatics"/>
        </authorList>
    </citation>
    <scope>NUCLEOTIDE SEQUENCE [LARGE SCALE GENOMIC DNA]</scope>
    <source>
        <strain evidence="2 3">2789STDY5608850</strain>
    </source>
</reference>
<sequence length="292" mass="32775">MEKIMISGFSDEISSDFDEQLKVVTGLGMEYISLRTADGKSIADYSAKEVKEKLLPKLKDAGVRVSSLGSPIGKVEIGDEEGFAKQLVQLEELCRIAKVLDCRYIRIFSFYIPEGRNPEDYREAVIEKLIKFNAVARTYGVVLIHENEKGIYGDGKERCRVILDALGSDHFKAVFDFANFVQCGEDPVECWKFLHDQVVYIHIKDAVASDKENVLCGTGEGKIKEILERAVREEGYEGFLTLEPHLVVFDALKSLELADADSIIRENKATDGAEGYALQYYALKEILNAIER</sequence>
<gene>
    <name evidence="2" type="ORF">ERS852407_03285</name>
</gene>
<organism evidence="2 3">
    <name type="scientific">Hungatella hathewayi</name>
    <dbReference type="NCBI Taxonomy" id="154046"/>
    <lineage>
        <taxon>Bacteria</taxon>
        <taxon>Bacillati</taxon>
        <taxon>Bacillota</taxon>
        <taxon>Clostridia</taxon>
        <taxon>Lachnospirales</taxon>
        <taxon>Lachnospiraceae</taxon>
        <taxon>Hungatella</taxon>
    </lineage>
</organism>
<keyword evidence="2" id="KW-0413">Isomerase</keyword>
<dbReference type="Gene3D" id="3.20.20.150">
    <property type="entry name" value="Divalent-metal-dependent TIM barrel enzymes"/>
    <property type="match status" value="1"/>
</dbReference>
<accession>A0A174GAH3</accession>
<dbReference type="PANTHER" id="PTHR12110:SF41">
    <property type="entry name" value="INOSOSE DEHYDRATASE"/>
    <property type="match status" value="1"/>
</dbReference>
<dbReference type="SUPFAM" id="SSF51658">
    <property type="entry name" value="Xylose isomerase-like"/>
    <property type="match status" value="1"/>
</dbReference>
<dbReference type="InterPro" id="IPR050312">
    <property type="entry name" value="IolE/XylAMocC-like"/>
</dbReference>
<dbReference type="InterPro" id="IPR013022">
    <property type="entry name" value="Xyl_isomerase-like_TIM-brl"/>
</dbReference>
<dbReference type="Proteomes" id="UP000095651">
    <property type="component" value="Unassembled WGS sequence"/>
</dbReference>
<evidence type="ECO:0000259" key="1">
    <source>
        <dbReference type="Pfam" id="PF01261"/>
    </source>
</evidence>